<evidence type="ECO:0000313" key="3">
    <source>
        <dbReference type="Proteomes" id="UP000324222"/>
    </source>
</evidence>
<dbReference type="AlphaFoldDB" id="A0A5B7DN19"/>
<reference evidence="2 3" key="1">
    <citation type="submission" date="2019-05" db="EMBL/GenBank/DDBJ databases">
        <title>Another draft genome of Portunus trituberculatus and its Hox gene families provides insights of decapod evolution.</title>
        <authorList>
            <person name="Jeong J.-H."/>
            <person name="Song I."/>
            <person name="Kim S."/>
            <person name="Choi T."/>
            <person name="Kim D."/>
            <person name="Ryu S."/>
            <person name="Kim W."/>
        </authorList>
    </citation>
    <scope>NUCLEOTIDE SEQUENCE [LARGE SCALE GENOMIC DNA]</scope>
    <source>
        <tissue evidence="2">Muscle</tissue>
    </source>
</reference>
<feature type="region of interest" description="Disordered" evidence="1">
    <location>
        <begin position="65"/>
        <end position="100"/>
    </location>
</feature>
<name>A0A5B7DN19_PORTR</name>
<evidence type="ECO:0000313" key="2">
    <source>
        <dbReference type="EMBL" id="MPC22517.1"/>
    </source>
</evidence>
<protein>
    <submittedName>
        <fullName evidence="2">Uncharacterized protein</fullName>
    </submittedName>
</protein>
<evidence type="ECO:0000256" key="1">
    <source>
        <dbReference type="SAM" id="MobiDB-lite"/>
    </source>
</evidence>
<accession>A0A5B7DN19</accession>
<gene>
    <name evidence="2" type="ORF">E2C01_015534</name>
</gene>
<dbReference type="EMBL" id="VSRR010001096">
    <property type="protein sequence ID" value="MPC22517.1"/>
    <property type="molecule type" value="Genomic_DNA"/>
</dbReference>
<sequence>MGDDGDGTGGEESYVSFKEVSAKLDTAEAPQRLIECEPVVYLMSCIITRPPVCFDSGLVHTDRPGGRARYISDAHQRGGRDGEEHMGTWESDSPAKAAVK</sequence>
<feature type="compositionally biased region" description="Basic and acidic residues" evidence="1">
    <location>
        <begin position="65"/>
        <end position="87"/>
    </location>
</feature>
<comment type="caution">
    <text evidence="2">The sequence shown here is derived from an EMBL/GenBank/DDBJ whole genome shotgun (WGS) entry which is preliminary data.</text>
</comment>
<proteinExistence type="predicted"/>
<organism evidence="2 3">
    <name type="scientific">Portunus trituberculatus</name>
    <name type="common">Swimming crab</name>
    <name type="synonym">Neptunus trituberculatus</name>
    <dbReference type="NCBI Taxonomy" id="210409"/>
    <lineage>
        <taxon>Eukaryota</taxon>
        <taxon>Metazoa</taxon>
        <taxon>Ecdysozoa</taxon>
        <taxon>Arthropoda</taxon>
        <taxon>Crustacea</taxon>
        <taxon>Multicrustacea</taxon>
        <taxon>Malacostraca</taxon>
        <taxon>Eumalacostraca</taxon>
        <taxon>Eucarida</taxon>
        <taxon>Decapoda</taxon>
        <taxon>Pleocyemata</taxon>
        <taxon>Brachyura</taxon>
        <taxon>Eubrachyura</taxon>
        <taxon>Portunoidea</taxon>
        <taxon>Portunidae</taxon>
        <taxon>Portuninae</taxon>
        <taxon>Portunus</taxon>
    </lineage>
</organism>
<dbReference type="Proteomes" id="UP000324222">
    <property type="component" value="Unassembled WGS sequence"/>
</dbReference>
<keyword evidence="3" id="KW-1185">Reference proteome</keyword>